<dbReference type="RefSeq" id="WP_123229404.1">
    <property type="nucleotide sequence ID" value="NZ_RJSE01000009.1"/>
</dbReference>
<name>A0A3N0CBL7_9ACTN</name>
<organism evidence="2 3">
    <name type="scientific">Nocardioides marmoriginsengisoli</name>
    <dbReference type="NCBI Taxonomy" id="661483"/>
    <lineage>
        <taxon>Bacteria</taxon>
        <taxon>Bacillati</taxon>
        <taxon>Actinomycetota</taxon>
        <taxon>Actinomycetes</taxon>
        <taxon>Propionibacteriales</taxon>
        <taxon>Nocardioidaceae</taxon>
        <taxon>Nocardioides</taxon>
    </lineage>
</organism>
<dbReference type="GO" id="GO:0008171">
    <property type="term" value="F:O-methyltransferase activity"/>
    <property type="evidence" value="ECO:0007669"/>
    <property type="project" value="TreeGrafter"/>
</dbReference>
<dbReference type="OrthoDB" id="4104638at2"/>
<dbReference type="InterPro" id="IPR029063">
    <property type="entry name" value="SAM-dependent_MTases_sf"/>
</dbReference>
<proteinExistence type="predicted"/>
<sequence>MTNRAEGRGGRLVDQAKVALHSALQKRNLDLVRNPFPVQVATAMKWLELGTVLDIGGNIGQYGAALRASGYQGRIISAEPLSDAFPHLARRAANDSGWTTLNTAVGSAPGEIEINVSANSYSSSILPMTDAHSLAAPGSEYVRSEKVAMTTIAEILGSQGVDPAKTLLKIDTQGYEGAVLDGAGDALAQFAAVQLELSMVPLYDGAPLFEDLVQRMTEAGFGIFALEGGFGDPRTGRMLQCDGFFVRNELMPDPSGTF</sequence>
<dbReference type="InterPro" id="IPR006342">
    <property type="entry name" value="FkbM_mtfrase"/>
</dbReference>
<protein>
    <submittedName>
        <fullName evidence="2">FkbM family methyltransferase</fullName>
    </submittedName>
</protein>
<dbReference type="InterPro" id="IPR053188">
    <property type="entry name" value="FkbM_Methyltransferase"/>
</dbReference>
<evidence type="ECO:0000313" key="3">
    <source>
        <dbReference type="Proteomes" id="UP000267128"/>
    </source>
</evidence>
<feature type="domain" description="Methyltransferase FkbM" evidence="1">
    <location>
        <begin position="54"/>
        <end position="221"/>
    </location>
</feature>
<keyword evidence="3" id="KW-1185">Reference proteome</keyword>
<keyword evidence="2" id="KW-0489">Methyltransferase</keyword>
<dbReference type="Pfam" id="PF05050">
    <property type="entry name" value="Methyltransf_21"/>
    <property type="match status" value="1"/>
</dbReference>
<dbReference type="AlphaFoldDB" id="A0A3N0CBL7"/>
<gene>
    <name evidence="2" type="ORF">EFK50_20270</name>
</gene>
<evidence type="ECO:0000259" key="1">
    <source>
        <dbReference type="Pfam" id="PF05050"/>
    </source>
</evidence>
<dbReference type="EMBL" id="RJSE01000009">
    <property type="protein sequence ID" value="RNL60651.1"/>
    <property type="molecule type" value="Genomic_DNA"/>
</dbReference>
<reference evidence="2 3" key="1">
    <citation type="submission" date="2018-11" db="EMBL/GenBank/DDBJ databases">
        <authorList>
            <person name="Li F."/>
        </authorList>
    </citation>
    <scope>NUCLEOTIDE SEQUENCE [LARGE SCALE GENOMIC DNA]</scope>
    <source>
        <strain evidence="2 3">Gsoil 097</strain>
    </source>
</reference>
<dbReference type="PANTHER" id="PTHR36973">
    <property type="entry name" value="SLL1456 PROTEIN-RELATED"/>
    <property type="match status" value="1"/>
</dbReference>
<dbReference type="NCBIfam" id="TIGR01444">
    <property type="entry name" value="fkbM_fam"/>
    <property type="match status" value="1"/>
</dbReference>
<accession>A0A3N0CBL7</accession>
<dbReference type="SUPFAM" id="SSF53335">
    <property type="entry name" value="S-adenosyl-L-methionine-dependent methyltransferases"/>
    <property type="match status" value="1"/>
</dbReference>
<comment type="caution">
    <text evidence="2">The sequence shown here is derived from an EMBL/GenBank/DDBJ whole genome shotgun (WGS) entry which is preliminary data.</text>
</comment>
<dbReference type="Gene3D" id="3.40.50.150">
    <property type="entry name" value="Vaccinia Virus protein VP39"/>
    <property type="match status" value="1"/>
</dbReference>
<evidence type="ECO:0000313" key="2">
    <source>
        <dbReference type="EMBL" id="RNL60651.1"/>
    </source>
</evidence>
<dbReference type="PANTHER" id="PTHR36973:SF4">
    <property type="entry name" value="NODULATION PROTEIN"/>
    <property type="match status" value="1"/>
</dbReference>
<dbReference type="Proteomes" id="UP000267128">
    <property type="component" value="Unassembled WGS sequence"/>
</dbReference>
<dbReference type="GO" id="GO:0032259">
    <property type="term" value="P:methylation"/>
    <property type="evidence" value="ECO:0007669"/>
    <property type="project" value="UniProtKB-KW"/>
</dbReference>
<keyword evidence="2" id="KW-0808">Transferase</keyword>